<evidence type="ECO:0000256" key="4">
    <source>
        <dbReference type="ARBA" id="ARBA00022884"/>
    </source>
</evidence>
<dbReference type="GO" id="GO:0003723">
    <property type="term" value="F:RNA binding"/>
    <property type="evidence" value="ECO:0007669"/>
    <property type="project" value="UniProtKB-KW"/>
</dbReference>
<dbReference type="AlphaFoldDB" id="S9SDL8"/>
<dbReference type="HOGENOM" id="CLU_133853_0_0_5"/>
<keyword evidence="8" id="KW-1185">Reference proteome</keyword>
<sequence length="140" mass="15662">MARPDRYFTDDGKTPRPALFDDEAQAEARAWSGIRSAQIRRFFGQVMADRRRFELQGWKVSDAEVQVAMALFKAGAAYAAARDSTRKPLAEFAAHHAAKVKTVAEFRAFARHFEAVVAWHKVFEGQNPPRQAAAGGQGRR</sequence>
<protein>
    <recommendedName>
        <fullName evidence="3">CRISPR system Cms protein Csm2</fullName>
    </recommendedName>
    <alternativeName>
        <fullName evidence="6">CRISPR type III A-associated protein Csm2</fullName>
    </alternativeName>
</protein>
<comment type="similarity">
    <text evidence="2">Belongs to the CRISPR-associated Csm2 family.</text>
</comment>
<evidence type="ECO:0000313" key="8">
    <source>
        <dbReference type="Proteomes" id="UP000015346"/>
    </source>
</evidence>
<comment type="function">
    <text evidence="1">This subunit may be involved in monitoring complementarity of crRNA and target RNA.</text>
</comment>
<dbReference type="RefSeq" id="WP_021098380.1">
    <property type="nucleotide sequence ID" value="NZ_KE557322.1"/>
</dbReference>
<evidence type="ECO:0000256" key="2">
    <source>
        <dbReference type="ARBA" id="ARBA00006896"/>
    </source>
</evidence>
<dbReference type="EMBL" id="AOLV01000027">
    <property type="protein sequence ID" value="EPX84339.1"/>
    <property type="molecule type" value="Genomic_DNA"/>
</dbReference>
<evidence type="ECO:0000256" key="1">
    <source>
        <dbReference type="ARBA" id="ARBA00003640"/>
    </source>
</evidence>
<dbReference type="InterPro" id="IPR010149">
    <property type="entry name" value="CRISPR-assoc_prot_Csm2_III-A"/>
</dbReference>
<dbReference type="STRING" id="1123069.ruthe_02298"/>
<dbReference type="NCBIfam" id="TIGR01870">
    <property type="entry name" value="cas_TM1810_Csm2"/>
    <property type="match status" value="1"/>
</dbReference>
<keyword evidence="4" id="KW-0694">RNA-binding</keyword>
<dbReference type="Proteomes" id="UP000015346">
    <property type="component" value="Unassembled WGS sequence"/>
</dbReference>
<keyword evidence="5" id="KW-0051">Antiviral defense</keyword>
<gene>
    <name evidence="7" type="ORF">ruthe_02298</name>
</gene>
<proteinExistence type="inferred from homology"/>
<evidence type="ECO:0000256" key="6">
    <source>
        <dbReference type="ARBA" id="ARBA00031723"/>
    </source>
</evidence>
<organism evidence="7 8">
    <name type="scientific">Rubellimicrobium thermophilum DSM 16684</name>
    <dbReference type="NCBI Taxonomy" id="1123069"/>
    <lineage>
        <taxon>Bacteria</taxon>
        <taxon>Pseudomonadati</taxon>
        <taxon>Pseudomonadota</taxon>
        <taxon>Alphaproteobacteria</taxon>
        <taxon>Rhodobacterales</taxon>
        <taxon>Roseobacteraceae</taxon>
        <taxon>Rubellimicrobium</taxon>
    </lineage>
</organism>
<accession>S9SDL8</accession>
<evidence type="ECO:0000256" key="3">
    <source>
        <dbReference type="ARBA" id="ARBA00016118"/>
    </source>
</evidence>
<dbReference type="Pfam" id="PF03750">
    <property type="entry name" value="Csm2_III-A"/>
    <property type="match status" value="1"/>
</dbReference>
<evidence type="ECO:0000313" key="7">
    <source>
        <dbReference type="EMBL" id="EPX84339.1"/>
    </source>
</evidence>
<dbReference type="GO" id="GO:0051607">
    <property type="term" value="P:defense response to virus"/>
    <property type="evidence" value="ECO:0007669"/>
    <property type="project" value="UniProtKB-KW"/>
</dbReference>
<reference evidence="7 8" key="1">
    <citation type="journal article" date="2013" name="Stand. Genomic Sci.">
        <title>Genome sequence of the reddish-pigmented Rubellimicrobium thermophilum type strain (DSM 16684(T)), a member of the Roseobacter clade.</title>
        <authorList>
            <person name="Fiebig A."/>
            <person name="Riedel T."/>
            <person name="Gronow S."/>
            <person name="Petersen J."/>
            <person name="Klenk H.P."/>
            <person name="Goker M."/>
        </authorList>
    </citation>
    <scope>NUCLEOTIDE SEQUENCE [LARGE SCALE GENOMIC DNA]</scope>
    <source>
        <strain evidence="7 8">DSM 16684</strain>
    </source>
</reference>
<dbReference type="OrthoDB" id="9803002at2"/>
<comment type="caution">
    <text evidence="7">The sequence shown here is derived from an EMBL/GenBank/DDBJ whole genome shotgun (WGS) entry which is preliminary data.</text>
</comment>
<name>S9SDL8_9RHOB</name>
<evidence type="ECO:0000256" key="5">
    <source>
        <dbReference type="ARBA" id="ARBA00023118"/>
    </source>
</evidence>